<name>A0A1X3DHC3_9NEIS</name>
<sequence>MSYFPRIIQLSGQTHDGTLRVCSAQATLPQSGKQTSWVTITRTGNFTDPRYGRFEITSAMLLSMVKNFDANIVGQDVFLDVNHKPGDGAAAKILKLSVEGNRLRALVEWTDFGLKAVKERGFNYLSAEYHENWQDNEAGAFHGATLLGAGLTVRPVIKRLDPVTLSCEADGSTFVLSELADDLITKAKQNMNKLQELLKKLAAAGYSKTVCDSVKALGEAAINENTDDATASAVITKLEETAKKLAQGEADAKKLAESGQPAGGEPKTEDGKDGKKALSEPDPAAGKTLSAEDVDAAVAKALAARDEEAKKLAQSRADNEKLLAEEIGKAEGLSDDLKKDLSESAKALLPDNATPDQVKALAEHQIKMGNQMTASKQLAALGYNVSGTPHITVPDEGVKQLSGIYTENLKKTPIALALSEKPSPFVNMVLSQFDRVFARELNAEAKMLSGTQTDMRNTTLPYGVQREVIKEALHDLNILNLVQTLTDFSAQATTQIPYEVRELDAVMNDGLVFEGNPIPFAGISQHMDTAFVVQMKLALKVTNEVVHFTRTSAINWDALARNIQSNARILRELVARRLMNEIQRCSDAYGAVELSEESVNPNATSGVFKTANFPVVRPFQAKNLQGEDVGNPENPITVKVSNSPIKAYDGTGNQSSGTYWRAVSFNQGVFQLVNEKGQPKASQSNVKITYSKATNVALFNLDAASGVSIEDHLNGLLRLVGSRKAMLNGQRYYAPDYLLMSPVLNDQLSNASEFVQERKRNGTDTTGTGDLGVVKGLSVYGTNAPNTDLGDDRILIGQRGLTTYTVVKPFATGDLFELTNGNGHPLGQKAAYGEEYNAIHTPKPLRMATTSIVVYSAKDRAKIGA</sequence>
<dbReference type="RefSeq" id="WP_085359540.1">
    <property type="nucleotide sequence ID" value="NZ_MTAB01000015.1"/>
</dbReference>
<dbReference type="EMBL" id="MTAB01000015">
    <property type="protein sequence ID" value="OSI20392.1"/>
    <property type="molecule type" value="Genomic_DNA"/>
</dbReference>
<feature type="region of interest" description="Disordered" evidence="1">
    <location>
        <begin position="248"/>
        <end position="291"/>
    </location>
</feature>
<evidence type="ECO:0000313" key="2">
    <source>
        <dbReference type="EMBL" id="OSI20392.1"/>
    </source>
</evidence>
<dbReference type="OrthoDB" id="5912178at2"/>
<feature type="compositionally biased region" description="Basic and acidic residues" evidence="1">
    <location>
        <begin position="266"/>
        <end position="279"/>
    </location>
</feature>
<proteinExistence type="predicted"/>
<evidence type="ECO:0000256" key="1">
    <source>
        <dbReference type="SAM" id="MobiDB-lite"/>
    </source>
</evidence>
<accession>A0A1X3DHC3</accession>
<protein>
    <submittedName>
        <fullName evidence="2">Uncharacterized protein</fullName>
    </submittedName>
</protein>
<dbReference type="Proteomes" id="UP000193303">
    <property type="component" value="Unassembled WGS sequence"/>
</dbReference>
<dbReference type="AlphaFoldDB" id="A0A1X3DHC3"/>
<comment type="caution">
    <text evidence="2">The sequence shown here is derived from an EMBL/GenBank/DDBJ whole genome shotgun (WGS) entry which is preliminary data.</text>
</comment>
<reference evidence="3" key="1">
    <citation type="submission" date="2017-01" db="EMBL/GenBank/DDBJ databases">
        <authorList>
            <person name="Mah S.A."/>
            <person name="Swanson W.J."/>
            <person name="Moy G.W."/>
            <person name="Vacquier V.D."/>
        </authorList>
    </citation>
    <scope>NUCLEOTIDE SEQUENCE [LARGE SCALE GENOMIC DNA]</scope>
    <source>
        <strain evidence="3">124861</strain>
    </source>
</reference>
<gene>
    <name evidence="2" type="ORF">BV912_07420</name>
</gene>
<evidence type="ECO:0000313" key="3">
    <source>
        <dbReference type="Proteomes" id="UP000193303"/>
    </source>
</evidence>
<organism evidence="2 3">
    <name type="scientific">Neisseria dumasiana</name>
    <dbReference type="NCBI Taxonomy" id="1931275"/>
    <lineage>
        <taxon>Bacteria</taxon>
        <taxon>Pseudomonadati</taxon>
        <taxon>Pseudomonadota</taxon>
        <taxon>Betaproteobacteria</taxon>
        <taxon>Neisseriales</taxon>
        <taxon>Neisseriaceae</taxon>
        <taxon>Neisseria</taxon>
    </lineage>
</organism>